<organism evidence="1 2">
    <name type="scientific">Methanobrevibacter ruminantium (strain ATCC 35063 / DSM 1093 / JCM 13430 / OCM 146 / M1)</name>
    <name type="common">Methanobacterium ruminantium</name>
    <dbReference type="NCBI Taxonomy" id="634498"/>
    <lineage>
        <taxon>Archaea</taxon>
        <taxon>Methanobacteriati</taxon>
        <taxon>Methanobacteriota</taxon>
        <taxon>Methanomada group</taxon>
        <taxon>Methanobacteria</taxon>
        <taxon>Methanobacteriales</taxon>
        <taxon>Methanobacteriaceae</taxon>
        <taxon>Methanobrevibacter</taxon>
    </lineage>
</organism>
<evidence type="ECO:0000313" key="1">
    <source>
        <dbReference type="EMBL" id="ADC46835.1"/>
    </source>
</evidence>
<sequence length="200" mass="22624">MNSCAVDVKENSIESAMGINTSESDSFQLNTISSVDIGDKFKSSGATNYLESIKAWKNIEKIIDCLVPSDLEEVFSISSNNNFKINWDEKALYDVLYTNESSIFVPLGCMEQVGNGYYIMNHKDMVYSNPDDFIHENGVYGLIIRFDNNMIQSEYAYCEYNSGLSLDGENCDFVKMDFISGEDTVENYIFDSLNGFNLFN</sequence>
<evidence type="ECO:0000313" key="2">
    <source>
        <dbReference type="Proteomes" id="UP000008680"/>
    </source>
</evidence>
<dbReference type="EMBL" id="CP001719">
    <property type="protein sequence ID" value="ADC46835.1"/>
    <property type="molecule type" value="Genomic_DNA"/>
</dbReference>
<dbReference type="PATRIC" id="fig|634498.28.peg.982"/>
<dbReference type="AlphaFoldDB" id="D3E2S4"/>
<proteinExistence type="predicted"/>
<name>D3E2S4_METRM</name>
<dbReference type="KEGG" id="mru:mru_0984"/>
<dbReference type="Proteomes" id="UP000008680">
    <property type="component" value="Chromosome"/>
</dbReference>
<keyword evidence="2" id="KW-1185">Reference proteome</keyword>
<dbReference type="GeneID" id="8770636"/>
<accession>D3E2S4</accession>
<dbReference type="RefSeq" id="WP_012955786.1">
    <property type="nucleotide sequence ID" value="NC_013790.1"/>
</dbReference>
<reference evidence="1 2" key="1">
    <citation type="journal article" date="2010" name="PLoS ONE">
        <title>The genome sequence of the rumen methanogen Methanobrevibacter ruminantium reveals new possibilities for controlling ruminant methane emissions.</title>
        <authorList>
            <person name="Leahy S.C."/>
            <person name="Kelly W.J."/>
            <person name="Altermann E."/>
            <person name="Ronimus R.S."/>
            <person name="Yeoman C.J."/>
            <person name="Pacheco D.M."/>
            <person name="Li D."/>
            <person name="Kong Z."/>
            <person name="McTavish S."/>
            <person name="Sang C."/>
            <person name="Lambie S.C."/>
            <person name="Janssen P.H."/>
            <person name="Dey D."/>
            <person name="Attwood G.T."/>
        </authorList>
    </citation>
    <scope>NUCLEOTIDE SEQUENCE [LARGE SCALE GENOMIC DNA]</scope>
    <source>
        <strain evidence="2">ATCC 35063 / DSM 1093 / JCM 13430 / OCM 146 / M1</strain>
    </source>
</reference>
<protein>
    <submittedName>
        <fullName evidence="1">Uncharacterized protein</fullName>
    </submittedName>
</protein>
<gene>
    <name evidence="1" type="ordered locus">mru_0984</name>
</gene>
<dbReference type="HOGENOM" id="CLU_1363665_0_0_2"/>